<accession>A0A4Z2DD29</accession>
<dbReference type="PANTHER" id="PTHR16295:SF10">
    <property type="entry name" value="EXPRESSED PROTEIN"/>
    <property type="match status" value="1"/>
</dbReference>
<evidence type="ECO:0000259" key="4">
    <source>
        <dbReference type="Pfam" id="PF21366"/>
    </source>
</evidence>
<dbReference type="EMBL" id="SKCS01000179">
    <property type="protein sequence ID" value="TNN14306.1"/>
    <property type="molecule type" value="Genomic_DNA"/>
</dbReference>
<dbReference type="InterPro" id="IPR049439">
    <property type="entry name" value="TRAFD1-XIAF1_Znf"/>
</dbReference>
<protein>
    <submittedName>
        <fullName evidence="5">XIAP-associated factor 1 isoform 2</fullName>
    </submittedName>
</protein>
<dbReference type="AlphaFoldDB" id="A0A4Z2DD29"/>
<dbReference type="STRING" id="6182.A0A4Z2DD29"/>
<comment type="caution">
    <text evidence="5">The sequence shown here is derived from an EMBL/GenBank/DDBJ whole genome shotgun (WGS) entry which is preliminary data.</text>
</comment>
<keyword evidence="3" id="KW-0862">Zinc</keyword>
<evidence type="ECO:0000256" key="3">
    <source>
        <dbReference type="ARBA" id="ARBA00022833"/>
    </source>
</evidence>
<dbReference type="InterPro" id="IPR051986">
    <property type="entry name" value="Innate_Immune_Apopt_Reg"/>
</dbReference>
<dbReference type="OrthoDB" id="6253994at2759"/>
<evidence type="ECO:0000256" key="1">
    <source>
        <dbReference type="ARBA" id="ARBA00022723"/>
    </source>
</evidence>
<gene>
    <name evidence="5" type="ORF">EWB00_002279</name>
</gene>
<dbReference type="InterPro" id="IPR012676">
    <property type="entry name" value="TGS-like"/>
</dbReference>
<name>A0A4Z2DD29_SCHJA</name>
<dbReference type="GO" id="GO:0008270">
    <property type="term" value="F:zinc ion binding"/>
    <property type="evidence" value="ECO:0007669"/>
    <property type="project" value="UniProtKB-KW"/>
</dbReference>
<keyword evidence="2" id="KW-0863">Zinc-finger</keyword>
<feature type="domain" description="TRAFD1/XAF1 zinc finger" evidence="4">
    <location>
        <begin position="66"/>
        <end position="96"/>
    </location>
</feature>
<dbReference type="Proteomes" id="UP000311919">
    <property type="component" value="Unassembled WGS sequence"/>
</dbReference>
<dbReference type="Pfam" id="PF21366">
    <property type="entry name" value="TRAFD1-XIAF1_ZnF"/>
    <property type="match status" value="1"/>
</dbReference>
<keyword evidence="6" id="KW-1185">Reference proteome</keyword>
<evidence type="ECO:0000313" key="6">
    <source>
        <dbReference type="Proteomes" id="UP000311919"/>
    </source>
</evidence>
<sequence>MTKCPYCDEIFSSTQLFKHQLDKHNQNKCTEFESLIEKSNDVDHKPVCYKRLVECIFCHLEVTIDLLDDHESTCGSRTERCMKCGDFVMLKNYEAHRCLKYTEYPVDIHNDLEKDFIVALNLQYEDYLQYTDFVKLQNEVQSETEVLRNMTLAEKSLNNSGLTLW</sequence>
<proteinExistence type="predicted"/>
<dbReference type="GO" id="GO:0005739">
    <property type="term" value="C:mitochondrion"/>
    <property type="evidence" value="ECO:0007669"/>
    <property type="project" value="TreeGrafter"/>
</dbReference>
<dbReference type="PANTHER" id="PTHR16295">
    <property type="entry name" value="TRAF-TYPE ZINC FINGER PROTEIN-RELATED"/>
    <property type="match status" value="1"/>
</dbReference>
<dbReference type="SUPFAM" id="SSF81271">
    <property type="entry name" value="TGS-like"/>
    <property type="match status" value="1"/>
</dbReference>
<dbReference type="Gene3D" id="3.30.40.10">
    <property type="entry name" value="Zinc/RING finger domain, C3HC4 (zinc finger)"/>
    <property type="match status" value="1"/>
</dbReference>
<dbReference type="InterPro" id="IPR013083">
    <property type="entry name" value="Znf_RING/FYVE/PHD"/>
</dbReference>
<evidence type="ECO:0000313" key="5">
    <source>
        <dbReference type="EMBL" id="TNN14306.1"/>
    </source>
</evidence>
<organism evidence="5 6">
    <name type="scientific">Schistosoma japonicum</name>
    <name type="common">Blood fluke</name>
    <dbReference type="NCBI Taxonomy" id="6182"/>
    <lineage>
        <taxon>Eukaryota</taxon>
        <taxon>Metazoa</taxon>
        <taxon>Spiralia</taxon>
        <taxon>Lophotrochozoa</taxon>
        <taxon>Platyhelminthes</taxon>
        <taxon>Trematoda</taxon>
        <taxon>Digenea</taxon>
        <taxon>Strigeidida</taxon>
        <taxon>Schistosomatoidea</taxon>
        <taxon>Schistosomatidae</taxon>
        <taxon>Schistosoma</taxon>
    </lineage>
</organism>
<keyword evidence="1" id="KW-0479">Metal-binding</keyword>
<evidence type="ECO:0000256" key="2">
    <source>
        <dbReference type="ARBA" id="ARBA00022771"/>
    </source>
</evidence>
<reference evidence="5 6" key="1">
    <citation type="submission" date="2019-03" db="EMBL/GenBank/DDBJ databases">
        <title>An improved genome assembly of the fluke Schistosoma japonicum.</title>
        <authorList>
            <person name="Hu W."/>
            <person name="Luo F."/>
            <person name="Yin M."/>
            <person name="Mo X."/>
            <person name="Sun C."/>
            <person name="Wu Q."/>
            <person name="Zhu B."/>
            <person name="Xiang M."/>
            <person name="Wang J."/>
            <person name="Wang Y."/>
            <person name="Zhang T."/>
            <person name="Xu B."/>
            <person name="Zheng H."/>
            <person name="Feng Z."/>
        </authorList>
    </citation>
    <scope>NUCLEOTIDE SEQUENCE [LARGE SCALE GENOMIC DNA]</scope>
    <source>
        <strain evidence="5">HuSjv2</strain>
        <tissue evidence="5">Worms</tissue>
    </source>
</reference>